<dbReference type="Pfam" id="PF25785">
    <property type="entry name" value="TPR"/>
    <property type="match status" value="1"/>
</dbReference>
<evidence type="ECO:0000259" key="7">
    <source>
        <dbReference type="Pfam" id="PF25481"/>
    </source>
</evidence>
<feature type="compositionally biased region" description="Polar residues" evidence="5">
    <location>
        <begin position="2199"/>
        <end position="2221"/>
    </location>
</feature>
<comment type="subcellular location">
    <subcellularLocation>
        <location evidence="1">Nucleus</location>
    </subcellularLocation>
</comment>
<evidence type="ECO:0000256" key="2">
    <source>
        <dbReference type="ARBA" id="ARBA00023054"/>
    </source>
</evidence>
<organism evidence="9 10">
    <name type="scientific">Marchantia polymorpha subsp. ruderalis</name>
    <dbReference type="NCBI Taxonomy" id="1480154"/>
    <lineage>
        <taxon>Eukaryota</taxon>
        <taxon>Viridiplantae</taxon>
        <taxon>Streptophyta</taxon>
        <taxon>Embryophyta</taxon>
        <taxon>Marchantiophyta</taxon>
        <taxon>Marchantiopsida</taxon>
        <taxon>Marchantiidae</taxon>
        <taxon>Marchantiales</taxon>
        <taxon>Marchantiaceae</taxon>
        <taxon>Marchantia</taxon>
    </lineage>
</organism>
<feature type="coiled-coil region" evidence="4">
    <location>
        <begin position="1415"/>
        <end position="1589"/>
    </location>
</feature>
<feature type="compositionally biased region" description="Basic residues" evidence="5">
    <location>
        <begin position="2308"/>
        <end position="2317"/>
    </location>
</feature>
<dbReference type="GO" id="GO:0006406">
    <property type="term" value="P:mRNA export from nucleus"/>
    <property type="evidence" value="ECO:0007669"/>
    <property type="project" value="TreeGrafter"/>
</dbReference>
<keyword evidence="10" id="KW-1185">Reference proteome</keyword>
<dbReference type="PANTHER" id="PTHR18898">
    <property type="entry name" value="NUCLEOPROTEIN TPR-RELATED"/>
    <property type="match status" value="1"/>
</dbReference>
<dbReference type="GO" id="GO:0006606">
    <property type="term" value="P:protein import into nucleus"/>
    <property type="evidence" value="ECO:0007669"/>
    <property type="project" value="InterPro"/>
</dbReference>
<dbReference type="InterPro" id="IPR012929">
    <property type="entry name" value="Nucleoprot-TPR/MLP1-2_dom"/>
</dbReference>
<dbReference type="Proteomes" id="UP000077202">
    <property type="component" value="Unassembled WGS sequence"/>
</dbReference>
<evidence type="ECO:0000313" key="9">
    <source>
        <dbReference type="EMBL" id="OAE26150.1"/>
    </source>
</evidence>
<dbReference type="PANTHER" id="PTHR18898:SF2">
    <property type="entry name" value="NUCLEOPROTEIN TPR"/>
    <property type="match status" value="1"/>
</dbReference>
<feature type="coiled-coil region" evidence="4">
    <location>
        <begin position="764"/>
        <end position="826"/>
    </location>
</feature>
<evidence type="ECO:0000313" key="10">
    <source>
        <dbReference type="Proteomes" id="UP000077202"/>
    </source>
</evidence>
<feature type="coiled-coil region" evidence="4">
    <location>
        <begin position="173"/>
        <end position="323"/>
    </location>
</feature>
<feature type="coiled-coil region" evidence="4">
    <location>
        <begin position="687"/>
        <end position="728"/>
    </location>
</feature>
<feature type="domain" description="NUA/TPR/MLP1-2-like" evidence="8">
    <location>
        <begin position="495"/>
        <end position="599"/>
    </location>
</feature>
<dbReference type="InterPro" id="IPR057577">
    <property type="entry name" value="Nucleoprot-TPR/MLP1_dom"/>
</dbReference>
<feature type="compositionally biased region" description="Polar residues" evidence="5">
    <location>
        <begin position="2034"/>
        <end position="2048"/>
    </location>
</feature>
<feature type="compositionally biased region" description="Polar residues" evidence="5">
    <location>
        <begin position="2056"/>
        <end position="2083"/>
    </location>
</feature>
<gene>
    <name evidence="9" type="ORF">AXG93_903s1110</name>
</gene>
<dbReference type="GO" id="GO:0017056">
    <property type="term" value="F:structural constituent of nuclear pore"/>
    <property type="evidence" value="ECO:0007669"/>
    <property type="project" value="TreeGrafter"/>
</dbReference>
<feature type="region of interest" description="Disordered" evidence="5">
    <location>
        <begin position="1854"/>
        <end position="1973"/>
    </location>
</feature>
<dbReference type="Pfam" id="PF07926">
    <property type="entry name" value="TPR_MLP1_2"/>
    <property type="match status" value="1"/>
</dbReference>
<feature type="coiled-coil region" evidence="4">
    <location>
        <begin position="499"/>
        <end position="533"/>
    </location>
</feature>
<evidence type="ECO:0000259" key="8">
    <source>
        <dbReference type="Pfam" id="PF25785"/>
    </source>
</evidence>
<comment type="caution">
    <text evidence="9">The sequence shown here is derived from an EMBL/GenBank/DDBJ whole genome shotgun (WGS) entry which is preliminary data.</text>
</comment>
<reference evidence="9" key="1">
    <citation type="submission" date="2016-03" db="EMBL/GenBank/DDBJ databases">
        <title>Mechanisms controlling the formation of the plant cell surface in tip-growing cells are functionally conserved among land plants.</title>
        <authorList>
            <person name="Honkanen S."/>
            <person name="Jones V.A."/>
            <person name="Morieri G."/>
            <person name="Champion C."/>
            <person name="Hetherington A.J."/>
            <person name="Kelly S."/>
            <person name="Saint-Marcoux D."/>
            <person name="Proust H."/>
            <person name="Prescott H."/>
            <person name="Dolan L."/>
        </authorList>
    </citation>
    <scope>NUCLEOTIDE SEQUENCE [LARGE SCALE GENOMIC DNA]</scope>
    <source>
        <tissue evidence="9">Whole gametophyte</tissue>
    </source>
</reference>
<feature type="domain" description="Nucleoprotein TPR/MLP1-2" evidence="6">
    <location>
        <begin position="1059"/>
        <end position="1186"/>
    </location>
</feature>
<keyword evidence="2 4" id="KW-0175">Coiled coil</keyword>
<evidence type="ECO:0000256" key="5">
    <source>
        <dbReference type="SAM" id="MobiDB-lite"/>
    </source>
</evidence>
<keyword evidence="3" id="KW-0539">Nucleus</keyword>
<accession>A0A176VZB9</accession>
<feature type="compositionally biased region" description="Low complexity" evidence="5">
    <location>
        <begin position="1900"/>
        <end position="1915"/>
    </location>
</feature>
<feature type="compositionally biased region" description="Gly residues" evidence="5">
    <location>
        <begin position="2335"/>
        <end position="2345"/>
    </location>
</feature>
<feature type="coiled-coil region" evidence="4">
    <location>
        <begin position="47"/>
        <end position="144"/>
    </location>
</feature>
<feature type="compositionally biased region" description="Basic and acidic residues" evidence="5">
    <location>
        <begin position="2173"/>
        <end position="2190"/>
    </location>
</feature>
<feature type="compositionally biased region" description="Low complexity" evidence="5">
    <location>
        <begin position="2354"/>
        <end position="2364"/>
    </location>
</feature>
<feature type="coiled-coil region" evidence="4">
    <location>
        <begin position="1219"/>
        <end position="1364"/>
    </location>
</feature>
<name>A0A176VZB9_MARPO</name>
<feature type="coiled-coil region" evidence="4">
    <location>
        <begin position="1734"/>
        <end position="1761"/>
    </location>
</feature>
<evidence type="ECO:0000259" key="6">
    <source>
        <dbReference type="Pfam" id="PF07926"/>
    </source>
</evidence>
<feature type="coiled-coil region" evidence="4">
    <location>
        <begin position="905"/>
        <end position="1136"/>
    </location>
</feature>
<dbReference type="EMBL" id="LVLJ01002247">
    <property type="protein sequence ID" value="OAE26150.1"/>
    <property type="molecule type" value="Genomic_DNA"/>
</dbReference>
<dbReference type="InterPro" id="IPR057974">
    <property type="entry name" value="NUA/TPR/MLP1-2-like_dom"/>
</dbReference>
<dbReference type="Pfam" id="PF25481">
    <property type="entry name" value="Nucleoprot-TPR"/>
    <property type="match status" value="1"/>
</dbReference>
<feature type="region of interest" description="Disordered" evidence="5">
    <location>
        <begin position="2029"/>
        <end position="2085"/>
    </location>
</feature>
<evidence type="ECO:0000256" key="3">
    <source>
        <dbReference type="ARBA" id="ARBA00023242"/>
    </source>
</evidence>
<dbReference type="GO" id="GO:0005643">
    <property type="term" value="C:nuclear pore"/>
    <property type="evidence" value="ECO:0007669"/>
    <property type="project" value="TreeGrafter"/>
</dbReference>
<feature type="region of interest" description="Disordered" evidence="5">
    <location>
        <begin position="2173"/>
        <end position="2221"/>
    </location>
</feature>
<proteinExistence type="predicted"/>
<evidence type="ECO:0000256" key="4">
    <source>
        <dbReference type="SAM" id="Coils"/>
    </source>
</evidence>
<feature type="domain" description="Nucleoprotein TPR/MPL1" evidence="7">
    <location>
        <begin position="166"/>
        <end position="241"/>
    </location>
</feature>
<feature type="compositionally biased region" description="Polar residues" evidence="5">
    <location>
        <begin position="2365"/>
        <end position="2378"/>
    </location>
</feature>
<feature type="coiled-coil region" evidence="4">
    <location>
        <begin position="580"/>
        <end position="630"/>
    </location>
</feature>
<evidence type="ECO:0000256" key="1">
    <source>
        <dbReference type="ARBA" id="ARBA00004123"/>
    </source>
</evidence>
<feature type="region of interest" description="Disordered" evidence="5">
    <location>
        <begin position="2288"/>
        <end position="2387"/>
    </location>
</feature>
<sequence length="2387" mass="265428">MAAFLSDDELQRRGGDEVVAYVYELRQQLEIHKARADAAVINAEQTCALIEQKFLSLTAQFAQLENEKQQSAATLERRSGELAQAQSQAHKLELDAIKHESDMERVSFELSEARKSRRELLDVVEQKNIELDEKNSSIKSYLEKIVILTDERSMFEGKVREHEAEVGRSHAVQARLQQEKELLEQHNVWLNEELNGKVKGLMEERRTSADLEADLQSKLLQAERLYKEAKESVQRSNERIGDLEAKLTQTREATKLADLYKQSSDEWSRKSNELEGVIKALETHLNQVEAEYREKLDKEIQAREAAVKDSSELKEKLEKALADGNTDAVRDGDLALPVPPMKMMTESMDKQLALELHGDGAMLPSIGKKVSGTALAAALLRDGWSLSTMYTKYQEAVDAWRHERHERKHSQALLERVLHEIELKAEVIFDERAEHERMVEAYHVMEEKLHYSMADQSTLENSIKDLKAVATANESGYGLTDRAEQHSLIQSPRVIQADLRKKEREVKGAQKEISDLQTQVAGLLKECAEVKQRFEAGDWHPNGDALPYYATSEPDSSAADIVISEKLVTFKDIRGMVEQNSQLRVLVRSLAEESEQKEAELKEYFSAELKRRADDAARKVAETLKKYKEKTEVIETLQATVGMYKRLYEEELRSRYTSPAQITSTAMTLIAPEGDGRDYGRLLHTSQEEIRRAREESDTRIKTLEDELNKAKLELTNARVERARVDAEAGLAREQMTSLTREAENRRREMDGVLSRNMEFSQTITNYQQRLRESSQKMQAAEELVHKLKIEAAVLEREKELLASAEKRASEEVASLSDRVHRLQASLDTYQSVEEARESVRAAEMKKLQDDWSHMQKEWAEGKRELEVERSHSRDLIVSRDKAVKDATDRIEASGKELADAIKAMSAAETRAQVAEVRCTELEASLKSANDKIAMALSGGKRSDTGDKSSEEIDAEILANLQEARMEVEQLKEDLVASKGHIEQYKRIAEANEEALKQLEAAHNRYKADVEHMKEIMEADVNKLRGKISTLEAELTEKDGVNAAMAEEKEASLRDTRREISTIQESLSSTQAALQEANERVKTLKQEVDKYHHQYRDAQRNYERQVLLQADTIREMTQAEERVKHLEESEGLLRKQAETAETQLVSAQVAWAVEKSYLEAAKVETEKKWKELEEQNRLLLDRLEAMHITSAEHSRKEFGEAGDSQSAVDKDESDLQNVIRYLRRSKETAETEVSLLKQERLRLQRQLDAALRSAEDALSTLRREQETARTSLYSDEEFRSLQAQVRELNLLRESNSQLREENRRNFEDSRESREKARLAYIELEPLQKRLKEKEVELESSAKELEMQRAETQRWQNRVTQLLEKYKTIDVDDYQRVKSEREELQVSVAALKSGVEAAKGELEVSQKESEATRIKCEKMQSDITEKDNKITELEKNVEALKVELDRFRRHATFQKRRIDNLTKEKDELSKENENLSKQTEELKANAGKRISMESRQEVARQEAALRQEATARQEQAQRESENVLKEKEAVLKERDARIQTLEKILERERESLRKEKALRQRDQRTFMDLTQKAASEKKRIESELEALKRVQQVEPQVISAGTSDPPPRTDIEERVVSVEAVMNAVSEPPVSVQEVTAQPTANAPSASSSLVAQATGVSSTESIPHSAPMETSTVATEVTSSTASAFGAVVAAISGISTGTNASGARQAIRTNLANIPPASTRQPFRPPPAQVPVSDLREKEMAQLRREIEERERNAANIGSQARKSARRLIRPRIEPAGQQENVLETGELAGDGTVDLPEADIEFVEQGKSSGSGGDAAEPEPTFGTGPLVVEVLTPVTESPLPLSVPVNASLPSVSAPARKRPATAPTGILTEEIPIDQEAKSETAPPQKRARPVESLPEVVTEEASASASTSVAGSKVQGDSGQETQEALPEMSGVLAATEDLMTAVMSLGPESDRERPLAESSDVQPQKRPRFIRPEAVLLPVQPVVREEEMAEGEKSDVAKVVDLGDVTREVDVAVETKGTAEVSAVDLGTTEQEPTEVSVQVDQSQEHESQGKSSTQSVVSSLVEASQSAGEGQLSQSGLDIDMNEPIFEEDVNIPATFDVSGAEIGETVEGDVAGGDVAVQRVTSTFSESIVTEEIEDVTEMEEGEMAMEVTVTETSFRSETILEEVSETRVQDRPTTEREDVVVRETTPAALSEQNAGSSQTPVEARDSTSVLASQSSSEALAGTLGSEALAGTVEVAGDVVGLGETSAHEQKGPQEHPLEGHSMLTRLAAVKSTTIHLAERAKERAVLRRGLNPPSPAARGRGRTTRGGKRAPSGGRGGGRVISTGVRGRGQAGGSPGPGSDATRSGNQAGAGAAGQSDPSQTSSPSNNPYDGTPRDGDD</sequence>
<protein>
    <submittedName>
        <fullName evidence="9">Uncharacterized protein</fullName>
    </submittedName>
</protein>
<feature type="region of interest" description="Disordered" evidence="5">
    <location>
        <begin position="1806"/>
        <end position="1827"/>
    </location>
</feature>